<accession>A0A099P1N1</accession>
<feature type="region of interest" description="Disordered" evidence="2">
    <location>
        <begin position="659"/>
        <end position="1015"/>
    </location>
</feature>
<evidence type="ECO:0000313" key="3">
    <source>
        <dbReference type="EMBL" id="KGK38825.1"/>
    </source>
</evidence>
<feature type="compositionally biased region" description="Basic and acidic residues" evidence="2">
    <location>
        <begin position="728"/>
        <end position="759"/>
    </location>
</feature>
<organism evidence="3 4">
    <name type="scientific">Pichia kudriavzevii</name>
    <name type="common">Yeast</name>
    <name type="synonym">Issatchenkia orientalis</name>
    <dbReference type="NCBI Taxonomy" id="4909"/>
    <lineage>
        <taxon>Eukaryota</taxon>
        <taxon>Fungi</taxon>
        <taxon>Dikarya</taxon>
        <taxon>Ascomycota</taxon>
        <taxon>Saccharomycotina</taxon>
        <taxon>Pichiomycetes</taxon>
        <taxon>Pichiales</taxon>
        <taxon>Pichiaceae</taxon>
        <taxon>Pichia</taxon>
    </lineage>
</organism>
<feature type="compositionally biased region" description="Polar residues" evidence="2">
    <location>
        <begin position="1"/>
        <end position="19"/>
    </location>
</feature>
<feature type="compositionally biased region" description="Basic and acidic residues" evidence="2">
    <location>
        <begin position="801"/>
        <end position="816"/>
    </location>
</feature>
<dbReference type="EMBL" id="JQFK01000015">
    <property type="protein sequence ID" value="KGK38825.1"/>
    <property type="molecule type" value="Genomic_DNA"/>
</dbReference>
<comment type="caution">
    <text evidence="3">The sequence shown here is derived from an EMBL/GenBank/DDBJ whole genome shotgun (WGS) entry which is preliminary data.</text>
</comment>
<proteinExistence type="predicted"/>
<dbReference type="VEuPathDB" id="FungiDB:C5L36_0B01300"/>
<name>A0A099P1N1_PICKU</name>
<feature type="compositionally biased region" description="Polar residues" evidence="2">
    <location>
        <begin position="691"/>
        <end position="716"/>
    </location>
</feature>
<feature type="compositionally biased region" description="Basic and acidic residues" evidence="2">
    <location>
        <begin position="767"/>
        <end position="779"/>
    </location>
</feature>
<protein>
    <recommendedName>
        <fullName evidence="5">Eisosome protein 1</fullName>
    </recommendedName>
</protein>
<evidence type="ECO:0000256" key="1">
    <source>
        <dbReference type="SAM" id="Coils"/>
    </source>
</evidence>
<dbReference type="HOGENOM" id="CLU_292736_0_0_1"/>
<feature type="coiled-coil region" evidence="1">
    <location>
        <begin position="349"/>
        <end position="418"/>
    </location>
</feature>
<feature type="compositionally biased region" description="Basic and acidic residues" evidence="2">
    <location>
        <begin position="157"/>
        <end position="167"/>
    </location>
</feature>
<feature type="compositionally biased region" description="Acidic residues" evidence="2">
    <location>
        <begin position="69"/>
        <end position="83"/>
    </location>
</feature>
<feature type="compositionally biased region" description="Low complexity" evidence="2">
    <location>
        <begin position="838"/>
        <end position="847"/>
    </location>
</feature>
<dbReference type="Proteomes" id="UP000029867">
    <property type="component" value="Unassembled WGS sequence"/>
</dbReference>
<feature type="compositionally biased region" description="Low complexity" evidence="2">
    <location>
        <begin position="868"/>
        <end position="895"/>
    </location>
</feature>
<reference evidence="4" key="1">
    <citation type="journal article" date="2014" name="Microb. Cell Fact.">
        <title>Exploiting Issatchenkia orientalis SD108 for succinic acid production.</title>
        <authorList>
            <person name="Xiao H."/>
            <person name="Shao Z."/>
            <person name="Jiang Y."/>
            <person name="Dole S."/>
            <person name="Zhao H."/>
        </authorList>
    </citation>
    <scope>NUCLEOTIDE SEQUENCE [LARGE SCALE GENOMIC DNA]</scope>
    <source>
        <strain evidence="4">SD108</strain>
    </source>
</reference>
<evidence type="ECO:0000256" key="2">
    <source>
        <dbReference type="SAM" id="MobiDB-lite"/>
    </source>
</evidence>
<feature type="region of interest" description="Disordered" evidence="2">
    <location>
        <begin position="528"/>
        <end position="571"/>
    </location>
</feature>
<feature type="compositionally biased region" description="Basic and acidic residues" evidence="2">
    <location>
        <begin position="944"/>
        <end position="965"/>
    </location>
</feature>
<feature type="compositionally biased region" description="Low complexity" evidence="2">
    <location>
        <begin position="667"/>
        <end position="678"/>
    </location>
</feature>
<feature type="compositionally biased region" description="Acidic residues" evidence="2">
    <location>
        <begin position="91"/>
        <end position="104"/>
    </location>
</feature>
<dbReference type="AlphaFoldDB" id="A0A099P1N1"/>
<feature type="region of interest" description="Disordered" evidence="2">
    <location>
        <begin position="306"/>
        <end position="334"/>
    </location>
</feature>
<keyword evidence="1" id="KW-0175">Coiled coil</keyword>
<gene>
    <name evidence="3" type="ORF">JL09_g2042</name>
</gene>
<feature type="compositionally biased region" description="Low complexity" evidence="2">
    <location>
        <begin position="785"/>
        <end position="794"/>
    </location>
</feature>
<feature type="compositionally biased region" description="Polar residues" evidence="2">
    <location>
        <begin position="921"/>
        <end position="930"/>
    </location>
</feature>
<feature type="compositionally biased region" description="Acidic residues" evidence="2">
    <location>
        <begin position="966"/>
        <end position="977"/>
    </location>
</feature>
<evidence type="ECO:0008006" key="5">
    <source>
        <dbReference type="Google" id="ProtNLM"/>
    </source>
</evidence>
<sequence>MSDHNQTQLHKTATISSKEWVSPFRASGGKNVKAEKLATLETAEDESRKIPNKGETVDAGVATQKELQKDEEAESEEALETEEPLIKTEESDIDDDAEDEEPLENQEAAAIEKEQNEEEEEEAFKPATDSEDASQVAEEVVLPNARDAKVSEPAATEESKAPAKEVKPALQEIPQNIKKKPKMLGRYKENFNIASQVMNKNHIEYLDRRIDLGAGLVLTEQQIYDLAKKKLEPLMKQIDNRVAENNARDAEKAAKIEEGIRKKDEAVVAQSLASYKSIIENKKKEVQAEHDNKFKELEDKAAKSKEDYEKYLEDEKDGIVKDDEDSKKAEEKAVDDHLENKKKLLTDYFETKENKAKELEEVKTKQTEESNLIEKFDKDTSGLRENYPNLQSKLEAKKAELEELIKKSEALVKEKHEKHESHRKAVYRKKVADRSFNIINSTYSKAAANVALLGTQIGLLENRFNAHSTKIEHLNTAGKERLVNKKADASKAADTWDQHLSQVRLEEAQKQEQIRIAAEEERKRIELEKKEEEERLAKEKEEEEARLAKEKEEEEARLAKEKEEEEARLAKEKEEARLLAEKKKKEEEEEAARVAEEVQRLKRLNSLKEEKIALQKKLEEQKKAELAAGSKKEKSSNVGTAAIAAGGAALGATGAAIGATIGGVSSGAGNAVAGVTSNLPTMGKTLDPFKNFSTDASETSYQDELKNSTANTSSAMEKSLNPFYTGDFNDKDDLPSTIHEEEHSQHTSELPKGEKKDVDGNVEEVVQESKPEGDSKTVDNEVEIPTTSSTAAAPVANRRRSMVEEALAHKTPEELAKINVPLEQQVKLSPKKTSVKEPASPAPRSRSGSFFKRRNSLSRTNSIKADNSKQTQSRSRRNSTASSSSKSATPVSAPVTKSPVKAKSPTASSTPIEKSTDKFPESSTDANATVRSLAPSGLSTAEVSEAKAVRINTDHETPKKLTSKEENDEEDDVDSDLEPASVNPVFTEKIGGPEVPASTTATSGAPAKIEEDSDAYTLETVDSAEFKANRDDPNYMVLKT</sequence>
<dbReference type="eggNOG" id="ENOG502QTZX">
    <property type="taxonomic scope" value="Eukaryota"/>
</dbReference>
<feature type="compositionally biased region" description="Low complexity" evidence="2">
    <location>
        <begin position="996"/>
        <end position="1007"/>
    </location>
</feature>
<feature type="region of interest" description="Disordered" evidence="2">
    <location>
        <begin position="1"/>
        <end position="172"/>
    </location>
</feature>
<evidence type="ECO:0000313" key="4">
    <source>
        <dbReference type="Proteomes" id="UP000029867"/>
    </source>
</evidence>